<dbReference type="InterPro" id="IPR009091">
    <property type="entry name" value="RCC1/BLIP-II"/>
</dbReference>
<dbReference type="PANTHER" id="PTHR22870:SF466">
    <property type="entry name" value="ANKYRIN REPEAT-CONTAINING PROTEIN"/>
    <property type="match status" value="1"/>
</dbReference>
<protein>
    <submittedName>
        <fullName evidence="3">Uncharacterized protein</fullName>
    </submittedName>
</protein>
<organism evidence="3 4">
    <name type="scientific">Mortierella isabellina</name>
    <name type="common">Filamentous fungus</name>
    <name type="synonym">Umbelopsis isabellina</name>
    <dbReference type="NCBI Taxonomy" id="91625"/>
    <lineage>
        <taxon>Eukaryota</taxon>
        <taxon>Fungi</taxon>
        <taxon>Fungi incertae sedis</taxon>
        <taxon>Mucoromycota</taxon>
        <taxon>Mucoromycotina</taxon>
        <taxon>Umbelopsidomycetes</taxon>
        <taxon>Umbelopsidales</taxon>
        <taxon>Umbelopsidaceae</taxon>
        <taxon>Umbelopsis</taxon>
    </lineage>
</organism>
<name>A0A8H7UJH2_MORIS</name>
<evidence type="ECO:0000256" key="1">
    <source>
        <dbReference type="ARBA" id="ARBA00022737"/>
    </source>
</evidence>
<accession>A0A8H7UJH2</accession>
<evidence type="ECO:0000313" key="3">
    <source>
        <dbReference type="EMBL" id="KAG2182078.1"/>
    </source>
</evidence>
<dbReference type="EMBL" id="JAEPQZ010000004">
    <property type="protein sequence ID" value="KAG2182078.1"/>
    <property type="molecule type" value="Genomic_DNA"/>
</dbReference>
<dbReference type="InterPro" id="IPR000408">
    <property type="entry name" value="Reg_chr_condens"/>
</dbReference>
<comment type="caution">
    <text evidence="3">The sequence shown here is derived from an EMBL/GenBank/DDBJ whole genome shotgun (WGS) entry which is preliminary data.</text>
</comment>
<dbReference type="PROSITE" id="PS50012">
    <property type="entry name" value="RCC1_3"/>
    <property type="match status" value="2"/>
</dbReference>
<reference evidence="3" key="1">
    <citation type="submission" date="2020-12" db="EMBL/GenBank/DDBJ databases">
        <title>Metabolic potential, ecology and presence of endohyphal bacteria is reflected in genomic diversity of Mucoromycotina.</title>
        <authorList>
            <person name="Muszewska A."/>
            <person name="Okrasinska A."/>
            <person name="Steczkiewicz K."/>
            <person name="Drgas O."/>
            <person name="Orlowska M."/>
            <person name="Perlinska-Lenart U."/>
            <person name="Aleksandrzak-Piekarczyk T."/>
            <person name="Szatraj K."/>
            <person name="Zielenkiewicz U."/>
            <person name="Pilsyk S."/>
            <person name="Malc E."/>
            <person name="Mieczkowski P."/>
            <person name="Kruszewska J.S."/>
            <person name="Biernat P."/>
            <person name="Pawlowska J."/>
        </authorList>
    </citation>
    <scope>NUCLEOTIDE SEQUENCE</scope>
    <source>
        <strain evidence="3">WA0000067209</strain>
    </source>
</reference>
<dbReference type="AlphaFoldDB" id="A0A8H7UJH2"/>
<dbReference type="Pfam" id="PF00415">
    <property type="entry name" value="RCC1"/>
    <property type="match status" value="2"/>
</dbReference>
<evidence type="ECO:0000313" key="4">
    <source>
        <dbReference type="Proteomes" id="UP000654370"/>
    </source>
</evidence>
<sequence>MFQSQDQGELVVWGYDPVTKSKSNKVIPFDVFGANEVVKVYGDPSTVMGIINADGDVFQCAFEGNNQPIRVATGLSDQKFEISSSSNTDPNHDWDRVDGSVYEMPLTADVPSKIEKLDIPPVHCMVASQHHALLYTDTPKAIYGLGSNRFAQLGSPEPSSVSSPQVITFFEGLDPQDIQLNCGISHSAIVLDQDLYTCGLRNDGRLGSGKEHDEAKGYPHLAVFKDKHGELCDVQVVKAACGSMHTVAVDSRCYVLYITRDLLETDGSDLALGRLWGCGSNKYGQVYLGPKAAYEMNSQYVFQEIPTDFNGSIIDCWAGHWNTFLQSTDR</sequence>
<dbReference type="InterPro" id="IPR051210">
    <property type="entry name" value="Ub_ligase/GEF_domain"/>
</dbReference>
<dbReference type="Gene3D" id="2.130.10.30">
    <property type="entry name" value="Regulator of chromosome condensation 1/beta-lactamase-inhibitor protein II"/>
    <property type="match status" value="1"/>
</dbReference>
<feature type="repeat" description="RCC1" evidence="2">
    <location>
        <begin position="193"/>
        <end position="252"/>
    </location>
</feature>
<proteinExistence type="predicted"/>
<dbReference type="PANTHER" id="PTHR22870">
    <property type="entry name" value="REGULATOR OF CHROMOSOME CONDENSATION"/>
    <property type="match status" value="1"/>
</dbReference>
<dbReference type="SUPFAM" id="SSF50985">
    <property type="entry name" value="RCC1/BLIP-II"/>
    <property type="match status" value="1"/>
</dbReference>
<dbReference type="OrthoDB" id="5370059at2759"/>
<evidence type="ECO:0000256" key="2">
    <source>
        <dbReference type="PROSITE-ProRule" id="PRU00235"/>
    </source>
</evidence>
<keyword evidence="1" id="KW-0677">Repeat</keyword>
<keyword evidence="4" id="KW-1185">Reference proteome</keyword>
<feature type="repeat" description="RCC1" evidence="2">
    <location>
        <begin position="140"/>
        <end position="193"/>
    </location>
</feature>
<gene>
    <name evidence="3" type="ORF">INT43_007005</name>
</gene>
<dbReference type="Proteomes" id="UP000654370">
    <property type="component" value="Unassembled WGS sequence"/>
</dbReference>